<feature type="region of interest" description="Disordered" evidence="1">
    <location>
        <begin position="1"/>
        <end position="41"/>
    </location>
</feature>
<keyword evidence="3" id="KW-1185">Reference proteome</keyword>
<proteinExistence type="predicted"/>
<sequence>MTPYRGTGHRDLTGGAGARAEQRLEELGASGTDQTGEADDLAGPDLEVHRLRTARHAQTADVQGHFVAGGGQLREHVVEFTTDHRVDDLVVRDVGAGAVLDERAVPQDHHPVGDRPDLLHLVGGVEHGDAALTELVDHAVQPLHLVSRDGRGRLVQQHHRRAPGCALGDLDDLASPPAAEVPRPRSSQPTVAGRSSGTSRGTRRT</sequence>
<gene>
    <name evidence="2" type="ORF">NQU54_02930</name>
</gene>
<reference evidence="2" key="1">
    <citation type="submission" date="2022-06" db="EMBL/GenBank/DDBJ databases">
        <title>WGS of actinobacteria.</title>
        <authorList>
            <person name="Thawai C."/>
        </authorList>
    </citation>
    <scope>NUCLEOTIDE SEQUENCE</scope>
    <source>
        <strain evidence="2">DSM 42010</strain>
    </source>
</reference>
<dbReference type="EMBL" id="JANIIC010000003">
    <property type="protein sequence ID" value="MCQ8828069.1"/>
    <property type="molecule type" value="Genomic_DNA"/>
</dbReference>
<evidence type="ECO:0000313" key="3">
    <source>
        <dbReference type="Proteomes" id="UP001142400"/>
    </source>
</evidence>
<name>A0A9X2LR39_STRMQ</name>
<feature type="compositionally biased region" description="Low complexity" evidence="1">
    <location>
        <begin position="193"/>
        <end position="205"/>
    </location>
</feature>
<comment type="caution">
    <text evidence="2">The sequence shown here is derived from an EMBL/GenBank/DDBJ whole genome shotgun (WGS) entry which is preliminary data.</text>
</comment>
<evidence type="ECO:0000256" key="1">
    <source>
        <dbReference type="SAM" id="MobiDB-lite"/>
    </source>
</evidence>
<dbReference type="AlphaFoldDB" id="A0A9X2LR39"/>
<protein>
    <submittedName>
        <fullName evidence="2">Uncharacterized protein</fullName>
    </submittedName>
</protein>
<dbReference type="Proteomes" id="UP001142400">
    <property type="component" value="Unassembled WGS sequence"/>
</dbReference>
<feature type="region of interest" description="Disordered" evidence="1">
    <location>
        <begin position="154"/>
        <end position="205"/>
    </location>
</feature>
<organism evidence="2 3">
    <name type="scientific">Streptomyces malaysiensis subsp. samsunensis</name>
    <dbReference type="NCBI Taxonomy" id="459658"/>
    <lineage>
        <taxon>Bacteria</taxon>
        <taxon>Bacillati</taxon>
        <taxon>Actinomycetota</taxon>
        <taxon>Actinomycetes</taxon>
        <taxon>Kitasatosporales</taxon>
        <taxon>Streptomycetaceae</taxon>
        <taxon>Streptomyces</taxon>
        <taxon>Streptomyces violaceusniger group</taxon>
    </lineage>
</organism>
<evidence type="ECO:0000313" key="2">
    <source>
        <dbReference type="EMBL" id="MCQ8828069.1"/>
    </source>
</evidence>
<accession>A0A9X2LR39</accession>